<keyword evidence="13 18" id="KW-0520">NAD</keyword>
<keyword evidence="12 18" id="KW-1133">Transmembrane helix</keyword>
<keyword evidence="8 18" id="KW-0812">Transmembrane</keyword>
<keyword evidence="15 18" id="KW-0496">Mitochondrion</keyword>
<dbReference type="InterPro" id="IPR003917">
    <property type="entry name" value="NADH_UbQ_OxRdtase_chain2"/>
</dbReference>
<reference evidence="20" key="1">
    <citation type="thesis" date="2017" institute="China Agricultural University">
        <title>Studies on the comparative mitochondrial genomics and phylogeny of Heteroptera (Insecta: Hemiptera).</title>
        <authorList>
            <person name="Jiang P."/>
        </authorList>
    </citation>
    <scope>NUCLEOTIDE SEQUENCE</scope>
</reference>
<evidence type="ECO:0000256" key="8">
    <source>
        <dbReference type="ARBA" id="ARBA00022692"/>
    </source>
</evidence>
<evidence type="ECO:0000259" key="19">
    <source>
        <dbReference type="Pfam" id="PF00361"/>
    </source>
</evidence>
<dbReference type="RefSeq" id="YP_009485682.1">
    <property type="nucleotide sequence ID" value="NC_037741.1"/>
</dbReference>
<evidence type="ECO:0000313" key="20">
    <source>
        <dbReference type="EMBL" id="AVZ00818.1"/>
    </source>
</evidence>
<evidence type="ECO:0000256" key="2">
    <source>
        <dbReference type="ARBA" id="ARBA00004448"/>
    </source>
</evidence>
<feature type="transmembrane region" description="Helical" evidence="18">
    <location>
        <begin position="6"/>
        <end position="26"/>
    </location>
</feature>
<evidence type="ECO:0000256" key="18">
    <source>
        <dbReference type="RuleBase" id="RU003403"/>
    </source>
</evidence>
<evidence type="ECO:0000256" key="14">
    <source>
        <dbReference type="ARBA" id="ARBA00023075"/>
    </source>
</evidence>
<evidence type="ECO:0000256" key="4">
    <source>
        <dbReference type="ARBA" id="ARBA00012944"/>
    </source>
</evidence>
<dbReference type="InterPro" id="IPR001750">
    <property type="entry name" value="ND/Mrp_TM"/>
</dbReference>
<dbReference type="EMBL" id="KY069964">
    <property type="protein sequence ID" value="AVZ00818.1"/>
    <property type="molecule type" value="Genomic_DNA"/>
</dbReference>
<evidence type="ECO:0000256" key="3">
    <source>
        <dbReference type="ARBA" id="ARBA00007012"/>
    </source>
</evidence>
<feature type="domain" description="NADH:quinone oxidoreductase/Mrp antiporter transmembrane" evidence="19">
    <location>
        <begin position="22"/>
        <end position="277"/>
    </location>
</feature>
<keyword evidence="16 18" id="KW-0472">Membrane</keyword>
<comment type="subcellular location">
    <subcellularLocation>
        <location evidence="2 18">Mitochondrion inner membrane</location>
        <topology evidence="2 18">Multi-pass membrane protein</topology>
    </subcellularLocation>
</comment>
<dbReference type="SMR" id="A0A343W8X8"/>
<comment type="catalytic activity">
    <reaction evidence="17 18">
        <text>a ubiquinone + NADH + 5 H(+)(in) = a ubiquinol + NAD(+) + 4 H(+)(out)</text>
        <dbReference type="Rhea" id="RHEA:29091"/>
        <dbReference type="Rhea" id="RHEA-COMP:9565"/>
        <dbReference type="Rhea" id="RHEA-COMP:9566"/>
        <dbReference type="ChEBI" id="CHEBI:15378"/>
        <dbReference type="ChEBI" id="CHEBI:16389"/>
        <dbReference type="ChEBI" id="CHEBI:17976"/>
        <dbReference type="ChEBI" id="CHEBI:57540"/>
        <dbReference type="ChEBI" id="CHEBI:57945"/>
        <dbReference type="EC" id="7.1.1.2"/>
    </reaction>
</comment>
<evidence type="ECO:0000256" key="11">
    <source>
        <dbReference type="ARBA" id="ARBA00022982"/>
    </source>
</evidence>
<keyword evidence="7 18" id="KW-0679">Respiratory chain</keyword>
<geneLocation type="mitochondrion" evidence="20"/>
<feature type="transmembrane region" description="Helical" evidence="18">
    <location>
        <begin position="142"/>
        <end position="160"/>
    </location>
</feature>
<keyword evidence="14 18" id="KW-0830">Ubiquinone</keyword>
<keyword evidence="11 18" id="KW-0249">Electron transport</keyword>
<dbReference type="PANTHER" id="PTHR46552">
    <property type="entry name" value="NADH-UBIQUINONE OXIDOREDUCTASE CHAIN 2"/>
    <property type="match status" value="1"/>
</dbReference>
<evidence type="ECO:0000256" key="13">
    <source>
        <dbReference type="ARBA" id="ARBA00023027"/>
    </source>
</evidence>
<comment type="function">
    <text evidence="18">Core subunit of the mitochondrial membrane respiratory chain NADH dehydrogenase (Complex I) which catalyzes electron transfer from NADH through the respiratory chain, using ubiquinone as an electron acceptor. Essential for the catalytic activity and assembly of complex I.</text>
</comment>
<keyword evidence="9 18" id="KW-0999">Mitochondrion inner membrane</keyword>
<evidence type="ECO:0000256" key="12">
    <source>
        <dbReference type="ARBA" id="ARBA00022989"/>
    </source>
</evidence>
<gene>
    <name evidence="20" type="primary">ND2</name>
</gene>
<feature type="transmembrane region" description="Helical" evidence="18">
    <location>
        <begin position="229"/>
        <end position="253"/>
    </location>
</feature>
<dbReference type="EC" id="7.1.1.2" evidence="4 18"/>
<dbReference type="PRINTS" id="PR01436">
    <property type="entry name" value="NADHDHGNASE2"/>
</dbReference>
<dbReference type="GO" id="GO:0006120">
    <property type="term" value="P:mitochondrial electron transport, NADH to ubiquinone"/>
    <property type="evidence" value="ECO:0007669"/>
    <property type="project" value="InterPro"/>
</dbReference>
<feature type="transmembrane region" description="Helical" evidence="18">
    <location>
        <begin position="55"/>
        <end position="74"/>
    </location>
</feature>
<protein>
    <recommendedName>
        <fullName evidence="5 18">NADH-ubiquinone oxidoreductase chain 2</fullName>
        <ecNumber evidence="4 18">7.1.1.2</ecNumber>
    </recommendedName>
</protein>
<dbReference type="GO" id="GO:0005743">
    <property type="term" value="C:mitochondrial inner membrane"/>
    <property type="evidence" value="ECO:0007669"/>
    <property type="project" value="UniProtKB-SubCell"/>
</dbReference>
<evidence type="ECO:0000256" key="16">
    <source>
        <dbReference type="ARBA" id="ARBA00023136"/>
    </source>
</evidence>
<feature type="transmembrane region" description="Helical" evidence="18">
    <location>
        <begin position="306"/>
        <end position="324"/>
    </location>
</feature>
<dbReference type="AlphaFoldDB" id="A0A343W8X8"/>
<evidence type="ECO:0000256" key="6">
    <source>
        <dbReference type="ARBA" id="ARBA00022448"/>
    </source>
</evidence>
<evidence type="ECO:0000256" key="10">
    <source>
        <dbReference type="ARBA" id="ARBA00022967"/>
    </source>
</evidence>
<evidence type="ECO:0000256" key="17">
    <source>
        <dbReference type="ARBA" id="ARBA00049551"/>
    </source>
</evidence>
<sequence length="327" mass="38623">MNKIKWLFFTLLIISTMITMSANNWIGMWMGLELNMMAFIPLILNDNNKLSSEAAMIYFFIQSFSSLILFMMLITNMCKYLIYGVFAHYILLICILIKLGAAPFHSWFPKILSMMNWNKGFILMTWQKLAPLTMIYNLDNNMIMNFTIICSIMLGSIGGINQTSLRKLMGYSSINHLGWMLSINKYMNLWMIYFIIYSMMTFMICYLFNNYKCYYINQLNSLNLTSSEKINMFMMMMSMGGLPPFIGFLPKWITIQSLMNESDMIVIFLMIMFSLITLMYYLRIMMNMYLLSSSTIKWTYLYNNKYTSYLMMLINLMLPLFLILDII</sequence>
<keyword evidence="10 18" id="KW-1278">Translocase</keyword>
<dbReference type="CTD" id="4536"/>
<name>A0A343W8X8_9HEMI</name>
<dbReference type="GO" id="GO:0008137">
    <property type="term" value="F:NADH dehydrogenase (ubiquinone) activity"/>
    <property type="evidence" value="ECO:0007669"/>
    <property type="project" value="UniProtKB-EC"/>
</dbReference>
<comment type="similarity">
    <text evidence="3 18">Belongs to the complex I subunit 2 family.</text>
</comment>
<evidence type="ECO:0000256" key="5">
    <source>
        <dbReference type="ARBA" id="ARBA00021008"/>
    </source>
</evidence>
<feature type="transmembrane region" description="Helical" evidence="18">
    <location>
        <begin position="189"/>
        <end position="209"/>
    </location>
</feature>
<organism evidence="20">
    <name type="scientific">Carbula sinica</name>
    <dbReference type="NCBI Taxonomy" id="286704"/>
    <lineage>
        <taxon>Eukaryota</taxon>
        <taxon>Metazoa</taxon>
        <taxon>Ecdysozoa</taxon>
        <taxon>Arthropoda</taxon>
        <taxon>Hexapoda</taxon>
        <taxon>Insecta</taxon>
        <taxon>Pterygota</taxon>
        <taxon>Neoptera</taxon>
        <taxon>Paraneoptera</taxon>
        <taxon>Hemiptera</taxon>
        <taxon>Heteroptera</taxon>
        <taxon>Panheteroptera</taxon>
        <taxon>Pentatomomorpha</taxon>
        <taxon>Pentatomoidea</taxon>
        <taxon>Pentatomidae</taxon>
        <taxon>Pentatominae</taxon>
        <taxon>Carbula</taxon>
    </lineage>
</organism>
<evidence type="ECO:0000256" key="15">
    <source>
        <dbReference type="ARBA" id="ARBA00023128"/>
    </source>
</evidence>
<accession>A0A343W8X8</accession>
<evidence type="ECO:0000256" key="9">
    <source>
        <dbReference type="ARBA" id="ARBA00022792"/>
    </source>
</evidence>
<dbReference type="GeneID" id="36937881"/>
<keyword evidence="6" id="KW-0813">Transport</keyword>
<feature type="transmembrane region" description="Helical" evidence="18">
    <location>
        <begin position="265"/>
        <end position="286"/>
    </location>
</feature>
<evidence type="ECO:0000256" key="1">
    <source>
        <dbReference type="ARBA" id="ARBA00003257"/>
    </source>
</evidence>
<comment type="function">
    <text evidence="1">Core subunit of the mitochondrial membrane respiratory chain NADH dehydrogenase (Complex I) that is believed to belong to the minimal assembly required for catalysis. Complex I functions in the transfer of electrons from NADH to the respiratory chain. The immediate electron acceptor for the enzyme is believed to be ubiquinone.</text>
</comment>
<dbReference type="InterPro" id="IPR050175">
    <property type="entry name" value="Complex_I_Subunit_2"/>
</dbReference>
<dbReference type="Pfam" id="PF00361">
    <property type="entry name" value="Proton_antipo_M"/>
    <property type="match status" value="1"/>
</dbReference>
<evidence type="ECO:0000256" key="7">
    <source>
        <dbReference type="ARBA" id="ARBA00022660"/>
    </source>
</evidence>
<feature type="transmembrane region" description="Helical" evidence="18">
    <location>
        <begin position="80"/>
        <end position="99"/>
    </location>
</feature>
<proteinExistence type="inferred from homology"/>
<dbReference type="PANTHER" id="PTHR46552:SF1">
    <property type="entry name" value="NADH-UBIQUINONE OXIDOREDUCTASE CHAIN 2"/>
    <property type="match status" value="1"/>
</dbReference>